<keyword evidence="4" id="KW-0067">ATP-binding</keyword>
<dbReference type="Gene3D" id="3.90.640.10">
    <property type="entry name" value="Actin, Chain A, domain 4"/>
    <property type="match status" value="1"/>
</dbReference>
<dbReference type="CDD" id="cd13397">
    <property type="entry name" value="ASKHA_NBD_actin_Arp-T1-3"/>
    <property type="match status" value="1"/>
</dbReference>
<dbReference type="GO" id="GO:0005524">
    <property type="term" value="F:ATP binding"/>
    <property type="evidence" value="ECO:0007669"/>
    <property type="project" value="UniProtKB-KW"/>
</dbReference>
<evidence type="ECO:0000313" key="7">
    <source>
        <dbReference type="EMBL" id="KAJ5073118.1"/>
    </source>
</evidence>
<protein>
    <submittedName>
        <fullName evidence="7">Actin-7-related</fullName>
    </submittedName>
</protein>
<dbReference type="PROSITE" id="PS01132">
    <property type="entry name" value="ACTINS_ACT_LIKE"/>
    <property type="match status" value="1"/>
</dbReference>
<evidence type="ECO:0000256" key="4">
    <source>
        <dbReference type="ARBA" id="ARBA00022840"/>
    </source>
</evidence>
<dbReference type="PRINTS" id="PR00190">
    <property type="entry name" value="ACTIN"/>
</dbReference>
<gene>
    <name evidence="7" type="ORF">M0811_09073</name>
</gene>
<evidence type="ECO:0000256" key="3">
    <source>
        <dbReference type="ARBA" id="ARBA00022741"/>
    </source>
</evidence>
<evidence type="ECO:0000256" key="2">
    <source>
        <dbReference type="ARBA" id="ARBA00022490"/>
    </source>
</evidence>
<dbReference type="Proteomes" id="UP001149090">
    <property type="component" value="Unassembled WGS sequence"/>
</dbReference>
<reference evidence="7" key="1">
    <citation type="submission" date="2022-10" db="EMBL/GenBank/DDBJ databases">
        <title>Novel sulphate-reducing endosymbionts in the free-living metamonad Anaeramoeba.</title>
        <authorList>
            <person name="Jerlstrom-Hultqvist J."/>
            <person name="Cepicka I."/>
            <person name="Gallot-Lavallee L."/>
            <person name="Salas-Leiva D."/>
            <person name="Curtis B.A."/>
            <person name="Zahonova K."/>
            <person name="Pipaliya S."/>
            <person name="Dacks J."/>
            <person name="Roger A.J."/>
        </authorList>
    </citation>
    <scope>NUCLEOTIDE SEQUENCE</scope>
    <source>
        <strain evidence="7">BMAN</strain>
    </source>
</reference>
<evidence type="ECO:0000256" key="5">
    <source>
        <dbReference type="ARBA" id="ARBA00023212"/>
    </source>
</evidence>
<proteinExistence type="inferred from homology"/>
<dbReference type="SMART" id="SM00268">
    <property type="entry name" value="ACTIN"/>
    <property type="match status" value="1"/>
</dbReference>
<dbReference type="EMBL" id="JAPDFW010000077">
    <property type="protein sequence ID" value="KAJ5073118.1"/>
    <property type="molecule type" value="Genomic_DNA"/>
</dbReference>
<dbReference type="InterPro" id="IPR043129">
    <property type="entry name" value="ATPase_NBD"/>
</dbReference>
<dbReference type="InterPro" id="IPR004000">
    <property type="entry name" value="Actin"/>
</dbReference>
<dbReference type="Gene3D" id="3.30.420.40">
    <property type="match status" value="2"/>
</dbReference>
<accession>A0A9Q0LKK6</accession>
<dbReference type="GO" id="GO:0005856">
    <property type="term" value="C:cytoskeleton"/>
    <property type="evidence" value="ECO:0007669"/>
    <property type="project" value="UniProtKB-SubCell"/>
</dbReference>
<dbReference type="Pfam" id="PF00022">
    <property type="entry name" value="Actin"/>
    <property type="match status" value="1"/>
</dbReference>
<dbReference type="FunFam" id="3.90.640.10:FF:000047">
    <property type="entry name" value="Actin, alpha skeletal muscle"/>
    <property type="match status" value="1"/>
</dbReference>
<evidence type="ECO:0000313" key="8">
    <source>
        <dbReference type="Proteomes" id="UP001149090"/>
    </source>
</evidence>
<evidence type="ECO:0000256" key="6">
    <source>
        <dbReference type="RuleBase" id="RU000487"/>
    </source>
</evidence>
<sequence>MYLNFESIDQYDYSNQYDSVIKIVIDNGSGMIKAGIAGEETPKYDFPSIIGKEKNLKKETKSTDKFYIGNEAFLKREILSIQYPIQRGIIQDWENIEKIWNHVLFNELKIFPEQTPVLLTEPPFNPNRNREKMIEIMFETFNIPYSYIAIQGILSLYAAGRTTGIVLDIGDGVAHSVPIYEGYTFPHAISRMNLAGRDLTDYLMKILNEKEYQFTTTSERETVKDIKEKLCYVAEDFDKEIKNSTQSNSIQENFQLPDGKFIKIGNERFICPEVLFNPSLIGMEHQGIHQMIHNSISKCDQDVTKDLYSNIVLSGGSSLFPGIETRTQSEIEKLIEPSMRVNVFRDFSEVSGRKNMVWIGGSILASLIPFKDMWISRKNYLEFGSLIVHKKCY</sequence>
<evidence type="ECO:0000256" key="1">
    <source>
        <dbReference type="ARBA" id="ARBA00004245"/>
    </source>
</evidence>
<comment type="subcellular location">
    <subcellularLocation>
        <location evidence="1">Cytoplasm</location>
        <location evidence="1">Cytoskeleton</location>
    </subcellularLocation>
</comment>
<comment type="similarity">
    <text evidence="6">Belongs to the actin family.</text>
</comment>
<keyword evidence="5" id="KW-0206">Cytoskeleton</keyword>
<keyword evidence="2" id="KW-0963">Cytoplasm</keyword>
<comment type="caution">
    <text evidence="7">The sequence shown here is derived from an EMBL/GenBank/DDBJ whole genome shotgun (WGS) entry which is preliminary data.</text>
</comment>
<dbReference type="FunFam" id="3.30.420.40:FF:000148">
    <property type="entry name" value="Actin, alpha skeletal muscle"/>
    <property type="match status" value="1"/>
</dbReference>
<name>A0A9Q0LKK6_ANAIG</name>
<dbReference type="PANTHER" id="PTHR11937">
    <property type="entry name" value="ACTIN"/>
    <property type="match status" value="1"/>
</dbReference>
<dbReference type="SUPFAM" id="SSF53067">
    <property type="entry name" value="Actin-like ATPase domain"/>
    <property type="match status" value="2"/>
</dbReference>
<dbReference type="AlphaFoldDB" id="A0A9Q0LKK6"/>
<dbReference type="InterPro" id="IPR020902">
    <property type="entry name" value="Actin/actin-like_CS"/>
</dbReference>
<organism evidence="7 8">
    <name type="scientific">Anaeramoeba ignava</name>
    <name type="common">Anaerobic marine amoeba</name>
    <dbReference type="NCBI Taxonomy" id="1746090"/>
    <lineage>
        <taxon>Eukaryota</taxon>
        <taxon>Metamonada</taxon>
        <taxon>Anaeramoebidae</taxon>
        <taxon>Anaeramoeba</taxon>
    </lineage>
</organism>
<keyword evidence="8" id="KW-1185">Reference proteome</keyword>
<keyword evidence="3" id="KW-0547">Nucleotide-binding</keyword>